<evidence type="ECO:0000313" key="3">
    <source>
        <dbReference type="Proteomes" id="UP000626109"/>
    </source>
</evidence>
<reference evidence="2" key="1">
    <citation type="submission" date="2021-02" db="EMBL/GenBank/DDBJ databases">
        <authorList>
            <person name="Dougan E. K."/>
            <person name="Rhodes N."/>
            <person name="Thang M."/>
            <person name="Chan C."/>
        </authorList>
    </citation>
    <scope>NUCLEOTIDE SEQUENCE</scope>
</reference>
<dbReference type="SUPFAM" id="SSF55785">
    <property type="entry name" value="PYP-like sensor domain (PAS domain)"/>
    <property type="match status" value="1"/>
</dbReference>
<evidence type="ECO:0000313" key="2">
    <source>
        <dbReference type="EMBL" id="CAE8645787.1"/>
    </source>
</evidence>
<evidence type="ECO:0008006" key="4">
    <source>
        <dbReference type="Google" id="ProtNLM"/>
    </source>
</evidence>
<dbReference type="Proteomes" id="UP000626109">
    <property type="component" value="Unassembled WGS sequence"/>
</dbReference>
<feature type="non-terminal residue" evidence="2">
    <location>
        <position position="165"/>
    </location>
</feature>
<name>A0A813I7M8_POLGL</name>
<dbReference type="InterPro" id="IPR035965">
    <property type="entry name" value="PAS-like_dom_sf"/>
</dbReference>
<comment type="caution">
    <text evidence="2">The sequence shown here is derived from an EMBL/GenBank/DDBJ whole genome shotgun (WGS) entry which is preliminary data.</text>
</comment>
<dbReference type="Gene3D" id="3.30.450.20">
    <property type="entry name" value="PAS domain"/>
    <property type="match status" value="1"/>
</dbReference>
<dbReference type="AlphaFoldDB" id="A0A813I7M8"/>
<feature type="region of interest" description="Disordered" evidence="1">
    <location>
        <begin position="102"/>
        <end position="132"/>
    </location>
</feature>
<sequence>SAAPQLAALLLKSQGRDGFAGKDFMTLVHPDDRELLIRQFDQKKNATPVQLLRVRMPDSNGHLVNVQVFHTPFLEIDDRCGHLLGLQEESVEEAETEIAFQRTENRRTNKGGVNEEKKGSEMPEGAQSAFNSGWGQHCKYDEMASAHHHELASYSQFMHPTDETS</sequence>
<protein>
    <recommendedName>
        <fullName evidence="4">PAS domain-containing protein</fullName>
    </recommendedName>
</protein>
<evidence type="ECO:0000256" key="1">
    <source>
        <dbReference type="SAM" id="MobiDB-lite"/>
    </source>
</evidence>
<organism evidence="2 3">
    <name type="scientific">Polarella glacialis</name>
    <name type="common">Dinoflagellate</name>
    <dbReference type="NCBI Taxonomy" id="89957"/>
    <lineage>
        <taxon>Eukaryota</taxon>
        <taxon>Sar</taxon>
        <taxon>Alveolata</taxon>
        <taxon>Dinophyceae</taxon>
        <taxon>Suessiales</taxon>
        <taxon>Suessiaceae</taxon>
        <taxon>Polarella</taxon>
    </lineage>
</organism>
<proteinExistence type="predicted"/>
<accession>A0A813I7M8</accession>
<dbReference type="EMBL" id="CAJNNW010003851">
    <property type="protein sequence ID" value="CAE8645787.1"/>
    <property type="molecule type" value="Genomic_DNA"/>
</dbReference>
<feature type="non-terminal residue" evidence="2">
    <location>
        <position position="1"/>
    </location>
</feature>
<gene>
    <name evidence="2" type="ORF">PGLA2088_LOCUS4217</name>
</gene>
<dbReference type="InterPro" id="IPR000014">
    <property type="entry name" value="PAS"/>
</dbReference>
<feature type="compositionally biased region" description="Basic and acidic residues" evidence="1">
    <location>
        <begin position="103"/>
        <end position="121"/>
    </location>
</feature>
<dbReference type="CDD" id="cd00130">
    <property type="entry name" value="PAS"/>
    <property type="match status" value="1"/>
</dbReference>